<dbReference type="Pfam" id="PF03853">
    <property type="entry name" value="YjeF_N"/>
    <property type="match status" value="1"/>
</dbReference>
<dbReference type="RefSeq" id="WP_379044326.1">
    <property type="nucleotide sequence ID" value="NZ_JBHULZ010000023.1"/>
</dbReference>
<evidence type="ECO:0000313" key="23">
    <source>
        <dbReference type="Proteomes" id="UP001597357"/>
    </source>
</evidence>
<evidence type="ECO:0000256" key="15">
    <source>
        <dbReference type="ARBA" id="ARBA00048238"/>
    </source>
</evidence>
<dbReference type="InterPro" id="IPR030677">
    <property type="entry name" value="Nnr"/>
</dbReference>
<dbReference type="Proteomes" id="UP001597357">
    <property type="component" value="Unassembled WGS sequence"/>
</dbReference>
<dbReference type="PIRSF" id="PIRSF017184">
    <property type="entry name" value="Nnr"/>
    <property type="match status" value="1"/>
</dbReference>
<dbReference type="EC" id="5.1.99.6" evidence="19"/>
<evidence type="ECO:0000256" key="8">
    <source>
        <dbReference type="ARBA" id="ARBA00022857"/>
    </source>
</evidence>
<comment type="catalytic activity">
    <reaction evidence="1 18 19">
        <text>(6R)-NADHX = (6S)-NADHX</text>
        <dbReference type="Rhea" id="RHEA:32215"/>
        <dbReference type="ChEBI" id="CHEBI:64074"/>
        <dbReference type="ChEBI" id="CHEBI:64075"/>
        <dbReference type="EC" id="5.1.99.6"/>
    </reaction>
</comment>
<evidence type="ECO:0000256" key="14">
    <source>
        <dbReference type="ARBA" id="ARBA00025153"/>
    </source>
</evidence>
<feature type="binding site" evidence="18">
    <location>
        <position position="160"/>
    </location>
    <ligand>
        <name>(6S)-NADPHX</name>
        <dbReference type="ChEBI" id="CHEBI:64076"/>
    </ligand>
</feature>
<comment type="function">
    <text evidence="18">Catalyzes the epimerization of the S- and R-forms of NAD(P)HX, a damaged form of NAD(P)H that is a result of enzymatic or heat-dependent hydration. This is a prerequisite for the S-specific NAD(P)H-hydrate dehydratase to allow the repair of both epimers of NAD(P)HX.</text>
</comment>
<reference evidence="23" key="1">
    <citation type="journal article" date="2019" name="Int. J. Syst. Evol. Microbiol.">
        <title>The Global Catalogue of Microorganisms (GCM) 10K type strain sequencing project: providing services to taxonomists for standard genome sequencing and annotation.</title>
        <authorList>
            <consortium name="The Broad Institute Genomics Platform"/>
            <consortium name="The Broad Institute Genome Sequencing Center for Infectious Disease"/>
            <person name="Wu L."/>
            <person name="Ma J."/>
        </authorList>
    </citation>
    <scope>NUCLEOTIDE SEQUENCE [LARGE SCALE GENOMIC DNA]</scope>
    <source>
        <strain evidence="23">KCTC 42255</strain>
    </source>
</reference>
<comment type="similarity">
    <text evidence="18">Belongs to the NnrE/AIBP family.</text>
</comment>
<proteinExistence type="inferred from homology"/>
<dbReference type="NCBIfam" id="TIGR00196">
    <property type="entry name" value="yjeF_cterm"/>
    <property type="match status" value="1"/>
</dbReference>
<keyword evidence="23" id="KW-1185">Reference proteome</keyword>
<evidence type="ECO:0000256" key="12">
    <source>
        <dbReference type="ARBA" id="ARBA00023239"/>
    </source>
</evidence>
<dbReference type="Pfam" id="PF01256">
    <property type="entry name" value="Carb_kinase"/>
    <property type="match status" value="1"/>
</dbReference>
<keyword evidence="10 17" id="KW-0520">NAD</keyword>
<feature type="binding site" evidence="17">
    <location>
        <position position="377"/>
    </location>
    <ligand>
        <name>(6S)-NADPHX</name>
        <dbReference type="ChEBI" id="CHEBI:64076"/>
    </ligand>
</feature>
<dbReference type="InterPro" id="IPR029056">
    <property type="entry name" value="Ribokinase-like"/>
</dbReference>
<dbReference type="Gene3D" id="3.40.1190.20">
    <property type="match status" value="1"/>
</dbReference>
<evidence type="ECO:0000256" key="7">
    <source>
        <dbReference type="ARBA" id="ARBA00022840"/>
    </source>
</evidence>
<keyword evidence="8 17" id="KW-0521">NADP</keyword>
<evidence type="ECO:0000256" key="2">
    <source>
        <dbReference type="ARBA" id="ARBA00000909"/>
    </source>
</evidence>
<feature type="binding site" evidence="17">
    <location>
        <position position="441"/>
    </location>
    <ligand>
        <name>(6S)-NADPHX</name>
        <dbReference type="ChEBI" id="CHEBI:64076"/>
    </ligand>
</feature>
<dbReference type="PROSITE" id="PS51383">
    <property type="entry name" value="YJEF_C_3"/>
    <property type="match status" value="1"/>
</dbReference>
<evidence type="ECO:0000256" key="19">
    <source>
        <dbReference type="PIRNR" id="PIRNR017184"/>
    </source>
</evidence>
<comment type="catalytic activity">
    <reaction evidence="2 18 19">
        <text>(6R)-NADPHX = (6S)-NADPHX</text>
        <dbReference type="Rhea" id="RHEA:32227"/>
        <dbReference type="ChEBI" id="CHEBI:64076"/>
        <dbReference type="ChEBI" id="CHEBI:64077"/>
        <dbReference type="EC" id="5.1.99.6"/>
    </reaction>
</comment>
<dbReference type="SUPFAM" id="SSF64153">
    <property type="entry name" value="YjeF N-terminal domain-like"/>
    <property type="match status" value="1"/>
</dbReference>
<dbReference type="HAMAP" id="MF_01966">
    <property type="entry name" value="NADHX_epimerase"/>
    <property type="match status" value="1"/>
</dbReference>
<dbReference type="InterPro" id="IPR004443">
    <property type="entry name" value="YjeF_N_dom"/>
</dbReference>
<dbReference type="Gene3D" id="3.40.50.10260">
    <property type="entry name" value="YjeF N-terminal domain"/>
    <property type="match status" value="1"/>
</dbReference>
<feature type="binding site" evidence="17">
    <location>
        <position position="440"/>
    </location>
    <ligand>
        <name>AMP</name>
        <dbReference type="ChEBI" id="CHEBI:456215"/>
    </ligand>
</feature>
<accession>A0ABW5SD52</accession>
<evidence type="ECO:0000259" key="20">
    <source>
        <dbReference type="PROSITE" id="PS51383"/>
    </source>
</evidence>
<keyword evidence="13" id="KW-0511">Multifunctional enzyme</keyword>
<evidence type="ECO:0000256" key="16">
    <source>
        <dbReference type="ARBA" id="ARBA00049209"/>
    </source>
</evidence>
<dbReference type="InterPro" id="IPR017953">
    <property type="entry name" value="Carbohydrate_kinase_pred_CS"/>
</dbReference>
<dbReference type="EMBL" id="JBHULZ010000023">
    <property type="protein sequence ID" value="MFD2697097.1"/>
    <property type="molecule type" value="Genomic_DNA"/>
</dbReference>
<feature type="binding site" evidence="18">
    <location>
        <position position="163"/>
    </location>
    <ligand>
        <name>K(+)</name>
        <dbReference type="ChEBI" id="CHEBI:29103"/>
    </ligand>
</feature>
<evidence type="ECO:0000256" key="10">
    <source>
        <dbReference type="ARBA" id="ARBA00023027"/>
    </source>
</evidence>
<keyword evidence="7 17" id="KW-0067">ATP-binding</keyword>
<dbReference type="SUPFAM" id="SSF53613">
    <property type="entry name" value="Ribokinase-like"/>
    <property type="match status" value="1"/>
</dbReference>
<evidence type="ECO:0000256" key="3">
    <source>
        <dbReference type="ARBA" id="ARBA00006001"/>
    </source>
</evidence>
<protein>
    <recommendedName>
        <fullName evidence="19">Bifunctional NAD(P)H-hydrate repair enzyme</fullName>
    </recommendedName>
    <alternativeName>
        <fullName evidence="19">Nicotinamide nucleotide repair protein</fullName>
    </alternativeName>
    <domain>
        <recommendedName>
            <fullName evidence="19">ADP-dependent (S)-NAD(P)H-hydrate dehydratase</fullName>
            <ecNumber evidence="19">4.2.1.136</ecNumber>
        </recommendedName>
        <alternativeName>
            <fullName evidence="19">ADP-dependent NAD(P)HX dehydratase</fullName>
        </alternativeName>
    </domain>
    <domain>
        <recommendedName>
            <fullName evidence="19">NAD(P)H-hydrate epimerase</fullName>
            <ecNumber evidence="19">5.1.99.6</ecNumber>
        </recommendedName>
    </domain>
</protein>
<evidence type="ECO:0000256" key="1">
    <source>
        <dbReference type="ARBA" id="ARBA00000013"/>
    </source>
</evidence>
<comment type="cofactor">
    <cofactor evidence="17">
        <name>Mg(2+)</name>
        <dbReference type="ChEBI" id="CHEBI:18420"/>
    </cofactor>
</comment>
<keyword evidence="6 17" id="KW-0547">Nucleotide-binding</keyword>
<keyword evidence="5 18" id="KW-0479">Metal-binding</keyword>
<sequence length="511" mass="55839">MKIFSAKQLYQAEEITQKNQKIDGIQLMERAGTSAFEQIHARLGKAAVQIKVFCGVGNNGGDGLVIARKLIEKGYAVQVFIINYSEQRTAGFLSNYNAIKELLNKWPVMVNEESELPTVQANDVVIDAIFGIGLNRPLASWVNKVITHINDAGAYTFAIDVPSGMQLDSYNSKQPILRANYTLTFQAAKLPFFLPETAPYAGNIQIIDIGLDQQFLHNQKAVATLITKEQAAALYQPRSRFSHKGDYGHAYVIGGKYGMIGSVILATKAALRMGAGKVSAVVPTCAYIPLQTVNPEVMVKTVAHDEYLVEDNFEFSSKDRICFGVGAGQEEKSIEMFTTLLHQVKTPIVIDADGINMLGKAPELLKLIPEKSILTPHPKELVNLIGDWDDDFDKIRKVKTFSKKYRVSVIVKGTYTLTVSGDHVYINTNGNPGMATAGSGDVLSGILIGLLAQGYDPAISCVFGVYIHALAGDLAIQNTIPDALLASDIIAHQGKALRYLFEKPQEVKNSK</sequence>
<dbReference type="PANTHER" id="PTHR12592:SF0">
    <property type="entry name" value="ATP-DEPENDENT (S)-NAD(P)H-HYDRATE DEHYDRATASE"/>
    <property type="match status" value="1"/>
</dbReference>
<evidence type="ECO:0000256" key="17">
    <source>
        <dbReference type="HAMAP-Rule" id="MF_01965"/>
    </source>
</evidence>
<dbReference type="CDD" id="cd01171">
    <property type="entry name" value="YXKO-related"/>
    <property type="match status" value="1"/>
</dbReference>
<evidence type="ECO:0000256" key="13">
    <source>
        <dbReference type="ARBA" id="ARBA00023268"/>
    </source>
</evidence>
<feature type="domain" description="YjeF C-terminal" evidence="20">
    <location>
        <begin position="227"/>
        <end position="500"/>
    </location>
</feature>
<comment type="similarity">
    <text evidence="3 19">In the N-terminal section; belongs to the NnrE/AIBP family.</text>
</comment>
<organism evidence="22 23">
    <name type="scientific">Mesonia sediminis</name>
    <dbReference type="NCBI Taxonomy" id="1703946"/>
    <lineage>
        <taxon>Bacteria</taxon>
        <taxon>Pseudomonadati</taxon>
        <taxon>Bacteroidota</taxon>
        <taxon>Flavobacteriia</taxon>
        <taxon>Flavobacteriales</taxon>
        <taxon>Flavobacteriaceae</taxon>
        <taxon>Mesonia</taxon>
    </lineage>
</organism>
<evidence type="ECO:0000256" key="18">
    <source>
        <dbReference type="HAMAP-Rule" id="MF_01966"/>
    </source>
</evidence>
<dbReference type="PROSITE" id="PS51385">
    <property type="entry name" value="YJEF_N"/>
    <property type="match status" value="1"/>
</dbReference>
<comment type="catalytic activity">
    <reaction evidence="15 17 19">
        <text>(6S)-NADHX + ADP = AMP + phosphate + NADH + H(+)</text>
        <dbReference type="Rhea" id="RHEA:32223"/>
        <dbReference type="ChEBI" id="CHEBI:15378"/>
        <dbReference type="ChEBI" id="CHEBI:43474"/>
        <dbReference type="ChEBI" id="CHEBI:57945"/>
        <dbReference type="ChEBI" id="CHEBI:64074"/>
        <dbReference type="ChEBI" id="CHEBI:456215"/>
        <dbReference type="ChEBI" id="CHEBI:456216"/>
        <dbReference type="EC" id="4.2.1.136"/>
    </reaction>
</comment>
<comment type="function">
    <text evidence="14 19">Bifunctional enzyme that catalyzes the epimerization of the S- and R-forms of NAD(P)HX and the dehydration of the S-form of NAD(P)HX at the expense of ADP, which is converted to AMP. This allows the repair of both epimers of NAD(P)HX, a damaged form of NAD(P)H that is a result of enzymatic or heat-dependent hydration.</text>
</comment>
<evidence type="ECO:0000256" key="11">
    <source>
        <dbReference type="ARBA" id="ARBA00023235"/>
    </source>
</evidence>
<comment type="caution">
    <text evidence="22">The sequence shown here is derived from an EMBL/GenBank/DDBJ whole genome shotgun (WGS) entry which is preliminary data.</text>
</comment>
<feature type="binding site" evidence="18">
    <location>
        <begin position="131"/>
        <end position="137"/>
    </location>
    <ligand>
        <name>(6S)-NADPHX</name>
        <dbReference type="ChEBI" id="CHEBI:64076"/>
    </ligand>
</feature>
<dbReference type="HAMAP" id="MF_01965">
    <property type="entry name" value="NADHX_dehydratase"/>
    <property type="match status" value="1"/>
</dbReference>
<comment type="caution">
    <text evidence="17">Lacks conserved residue(s) required for the propagation of feature annotation.</text>
</comment>
<evidence type="ECO:0000256" key="5">
    <source>
        <dbReference type="ARBA" id="ARBA00022723"/>
    </source>
</evidence>
<comment type="subunit">
    <text evidence="17">Homotetramer.</text>
</comment>
<feature type="binding site" evidence="18">
    <location>
        <begin position="58"/>
        <end position="62"/>
    </location>
    <ligand>
        <name>(6S)-NADPHX</name>
        <dbReference type="ChEBI" id="CHEBI:64076"/>
    </ligand>
</feature>
<comment type="similarity">
    <text evidence="4 19">In the C-terminal section; belongs to the NnrD/CARKD family.</text>
</comment>
<feature type="domain" description="YjeF N-terminal" evidence="21">
    <location>
        <begin position="9"/>
        <end position="217"/>
    </location>
</feature>
<dbReference type="PANTHER" id="PTHR12592">
    <property type="entry name" value="ATP-DEPENDENT (S)-NAD(P)H-HYDRATE DEHYDRATASE FAMILY MEMBER"/>
    <property type="match status" value="1"/>
</dbReference>
<evidence type="ECO:0000256" key="6">
    <source>
        <dbReference type="ARBA" id="ARBA00022741"/>
    </source>
</evidence>
<evidence type="ECO:0000256" key="9">
    <source>
        <dbReference type="ARBA" id="ARBA00022958"/>
    </source>
</evidence>
<dbReference type="NCBIfam" id="TIGR00197">
    <property type="entry name" value="yjeF_nterm"/>
    <property type="match status" value="1"/>
</dbReference>
<feature type="binding site" evidence="17">
    <location>
        <position position="326"/>
    </location>
    <ligand>
        <name>(6S)-NADPHX</name>
        <dbReference type="ChEBI" id="CHEBI:64076"/>
    </ligand>
</feature>
<keyword evidence="11 18" id="KW-0413">Isomerase</keyword>
<feature type="binding site" evidence="18">
    <location>
        <position position="127"/>
    </location>
    <ligand>
        <name>K(+)</name>
        <dbReference type="ChEBI" id="CHEBI:29103"/>
    </ligand>
</feature>
<feature type="binding site" evidence="18">
    <location>
        <position position="59"/>
    </location>
    <ligand>
        <name>K(+)</name>
        <dbReference type="ChEBI" id="CHEBI:29103"/>
    </ligand>
</feature>
<gene>
    <name evidence="17" type="primary">nnrD</name>
    <name evidence="18" type="synonym">nnrE</name>
    <name evidence="22" type="ORF">ACFSQ0_03760</name>
</gene>
<evidence type="ECO:0000259" key="21">
    <source>
        <dbReference type="PROSITE" id="PS51385"/>
    </source>
</evidence>
<dbReference type="InterPro" id="IPR000631">
    <property type="entry name" value="CARKD"/>
</dbReference>
<comment type="similarity">
    <text evidence="17">Belongs to the NnrD/CARKD family.</text>
</comment>
<name>A0ABW5SD52_9FLAO</name>
<dbReference type="PROSITE" id="PS01050">
    <property type="entry name" value="YJEF_C_2"/>
    <property type="match status" value="1"/>
</dbReference>
<comment type="catalytic activity">
    <reaction evidence="16 17 19">
        <text>(6S)-NADPHX + ADP = AMP + phosphate + NADPH + H(+)</text>
        <dbReference type="Rhea" id="RHEA:32235"/>
        <dbReference type="ChEBI" id="CHEBI:15378"/>
        <dbReference type="ChEBI" id="CHEBI:43474"/>
        <dbReference type="ChEBI" id="CHEBI:57783"/>
        <dbReference type="ChEBI" id="CHEBI:64076"/>
        <dbReference type="ChEBI" id="CHEBI:456215"/>
        <dbReference type="ChEBI" id="CHEBI:456216"/>
        <dbReference type="EC" id="4.2.1.136"/>
    </reaction>
</comment>
<dbReference type="EC" id="4.2.1.136" evidence="19"/>
<dbReference type="InterPro" id="IPR036652">
    <property type="entry name" value="YjeF_N_dom_sf"/>
</dbReference>
<keyword evidence="12 17" id="KW-0456">Lyase</keyword>
<keyword evidence="9 18" id="KW-0630">Potassium</keyword>
<comment type="cofactor">
    <cofactor evidence="18 19">
        <name>K(+)</name>
        <dbReference type="ChEBI" id="CHEBI:29103"/>
    </cofactor>
    <text evidence="18 19">Binds 1 potassium ion per subunit.</text>
</comment>
<feature type="binding site" evidence="17">
    <location>
        <begin position="412"/>
        <end position="416"/>
    </location>
    <ligand>
        <name>AMP</name>
        <dbReference type="ChEBI" id="CHEBI:456215"/>
    </ligand>
</feature>
<evidence type="ECO:0000313" key="22">
    <source>
        <dbReference type="EMBL" id="MFD2697097.1"/>
    </source>
</evidence>
<evidence type="ECO:0000256" key="4">
    <source>
        <dbReference type="ARBA" id="ARBA00009524"/>
    </source>
</evidence>
<comment type="function">
    <text evidence="17">Catalyzes the dehydration of the S-form of NAD(P)HX at the expense of ADP, which is converted to AMP. Together with NAD(P)HX epimerase, which catalyzes the epimerization of the S- and R-forms, the enzyme allows the repair of both epimers of NAD(P)HX, a damaged form of NAD(P)H that is a result of enzymatic or heat-dependent hydration.</text>
</comment>